<protein>
    <submittedName>
        <fullName evidence="1">Uncharacterized protein</fullName>
    </submittedName>
</protein>
<keyword evidence="2" id="KW-1185">Reference proteome</keyword>
<organism evidence="1 2">
    <name type="scientific">Subsaximicrobium wynnwilliamsii</name>
    <dbReference type="NCBI Taxonomy" id="291179"/>
    <lineage>
        <taxon>Bacteria</taxon>
        <taxon>Pseudomonadati</taxon>
        <taxon>Bacteroidota</taxon>
        <taxon>Flavobacteriia</taxon>
        <taxon>Flavobacteriales</taxon>
        <taxon>Flavobacteriaceae</taxon>
        <taxon>Subsaximicrobium</taxon>
    </lineage>
</organism>
<sequence length="208" mass="23295">MNSKWYISTLILVLCVLGISKQQRTIVPNQEIVLQFSNDEVDASLTEHAIANVKKQLHALGVLKINVSKPEAGLLKISYFSQLDVSAIKCLLSKEQHAKNGYAFPSEKTSRGNGFPSEDNDTTYYELKVFELHQANEMDASINGKLALESRSDKDRFFNPNDFVAVQVQIQDLQLPIKDNRLQTKLVNAIAFDDLFQKIPEVRAGPSA</sequence>
<dbReference type="EMBL" id="VORO01000004">
    <property type="protein sequence ID" value="TXD90042.1"/>
    <property type="molecule type" value="Genomic_DNA"/>
</dbReference>
<reference evidence="1 2" key="1">
    <citation type="submission" date="2019-08" db="EMBL/GenBank/DDBJ databases">
        <title>Genomes of Subsaximicrobium wynnwilliamsii strains.</title>
        <authorList>
            <person name="Bowman J.P."/>
        </authorList>
    </citation>
    <scope>NUCLEOTIDE SEQUENCE [LARGE SCALE GENOMIC DNA]</scope>
    <source>
        <strain evidence="1 2">2-80-2</strain>
    </source>
</reference>
<gene>
    <name evidence="1" type="ORF">ESY86_04615</name>
</gene>
<evidence type="ECO:0000313" key="1">
    <source>
        <dbReference type="EMBL" id="TXD90042.1"/>
    </source>
</evidence>
<accession>A0A5C6ZJS9</accession>
<evidence type="ECO:0000313" key="2">
    <source>
        <dbReference type="Proteomes" id="UP000321578"/>
    </source>
</evidence>
<comment type="caution">
    <text evidence="1">The sequence shown here is derived from an EMBL/GenBank/DDBJ whole genome shotgun (WGS) entry which is preliminary data.</text>
</comment>
<name>A0A5C6ZJS9_9FLAO</name>
<dbReference type="AlphaFoldDB" id="A0A5C6ZJS9"/>
<proteinExistence type="predicted"/>
<dbReference type="RefSeq" id="WP_147085435.1">
    <property type="nucleotide sequence ID" value="NZ_VORM01000004.1"/>
</dbReference>
<dbReference type="Proteomes" id="UP000321578">
    <property type="component" value="Unassembled WGS sequence"/>
</dbReference>
<dbReference type="OrthoDB" id="1144910at2"/>